<gene>
    <name evidence="6" type="ORF">COCON_G00138970</name>
</gene>
<dbReference type="PANTHER" id="PTHR16207:SF1">
    <property type="entry name" value="PROTEIN TASOR"/>
    <property type="match status" value="1"/>
</dbReference>
<accession>A0A9Q1HVP6</accession>
<comment type="similarity">
    <text evidence="1">Belongs to the TASOR family.</text>
</comment>
<evidence type="ECO:0000313" key="7">
    <source>
        <dbReference type="Proteomes" id="UP001152803"/>
    </source>
</evidence>
<proteinExistence type="inferred from homology"/>
<feature type="region of interest" description="Disordered" evidence="2">
    <location>
        <begin position="520"/>
        <end position="590"/>
    </location>
</feature>
<feature type="domain" description="TASOR alpha/beta" evidence="4">
    <location>
        <begin position="676"/>
        <end position="771"/>
    </location>
</feature>
<reference evidence="6" key="1">
    <citation type="journal article" date="2023" name="Science">
        <title>Genome structures resolve the early diversification of teleost fishes.</title>
        <authorList>
            <person name="Parey E."/>
            <person name="Louis A."/>
            <person name="Montfort J."/>
            <person name="Bouchez O."/>
            <person name="Roques C."/>
            <person name="Iampietro C."/>
            <person name="Lluch J."/>
            <person name="Castinel A."/>
            <person name="Donnadieu C."/>
            <person name="Desvignes T."/>
            <person name="Floi Bucao C."/>
            <person name="Jouanno E."/>
            <person name="Wen M."/>
            <person name="Mejri S."/>
            <person name="Dirks R."/>
            <person name="Jansen H."/>
            <person name="Henkel C."/>
            <person name="Chen W.J."/>
            <person name="Zahm M."/>
            <person name="Cabau C."/>
            <person name="Klopp C."/>
            <person name="Thompson A.W."/>
            <person name="Robinson-Rechavi M."/>
            <person name="Braasch I."/>
            <person name="Lecointre G."/>
            <person name="Bobe J."/>
            <person name="Postlethwait J.H."/>
            <person name="Berthelot C."/>
            <person name="Roest Crollius H."/>
            <person name="Guiguen Y."/>
        </authorList>
    </citation>
    <scope>NUCLEOTIDE SEQUENCE</scope>
    <source>
        <strain evidence="6">Concon-B</strain>
    </source>
</reference>
<evidence type="ECO:0000313" key="6">
    <source>
        <dbReference type="EMBL" id="KAJ8264798.1"/>
    </source>
</evidence>
<dbReference type="Pfam" id="PF24630">
    <property type="entry name" value="PIN_TASOR"/>
    <property type="match status" value="1"/>
</dbReference>
<name>A0A9Q1HVP6_CONCO</name>
<evidence type="ECO:0000259" key="4">
    <source>
        <dbReference type="Pfam" id="PF23314"/>
    </source>
</evidence>
<sequence length="975" mass="108406">MTTCWLLAHTDPLSGIRLARLEHGHRGGAVPVCTCLVVCLRVPVLYLYDVVQYLAPESRELEDIMRILNTSYLEPASVGTFAYTKARLVHSELLDKGFCEKRRELKTEGRTDCQLQESYRFLLTDGSKLPDICDKGLHVGHSRVERLGNPALGVCLSRYSDLLQINPFDVGASGEVIIFKVIKGKVKDIFQKKSKRPPDPTPGFDCHVSKKASSVASLLSYRAFEITQQYFYEYNFDIIRPVPRHVCPYAVVSFLFKGRQVAPTPKTGCPTQAVHCVYCVRSRYTVWRGRLQNRGQLVSEVSLCSSCRAFLPVKLPETLEMDTAMTLDQVKQKIPTALLSLNTYGNKSEVMQSRLYCSLFEVEGKEKGTLTGLMMALEREAMVLVKPVIDSGFLLLLSSAQMVHPEGRCGGWVWQLQALFIFQESRAGSGSEVMGGVQAFLPALQYAELKLRSCSPANMAAAAGRLAGRFLSQPGGERPLEPVPPAPSRVHSLAPRLHAYLQRPATYGLPVRHALRMLRARPRSAPPPGTPSRASKEEEWPSGCGLKRKCEDESTETPAKHLRRDWESSTGPRAEGFHSPDDPVPCSHGDGTRRSLPQGADGIAEVDVGGASPGGLGRVLEEGLWCFSVELQDVLRGEGVWYRSELPRPRPALRRLAFSDYVLSIVLDAVRHQQDTAWFYIHPGTQPHGHNHCQIKEYLRALGKEECDPEAFLQRPGGTDRLLVVIENQDIATHLHKVPGLVALKRQGVRVSFVGVDGPGDLQNCSYDELLASGGFLVPDEFLLRPDFITHERLQTLLTSLEGRSSPENTWCWKIHCKTRKKLKELGRSSSEALGLVNLLFTYQKRHLVEFLPYHHCDASDRRAPDLPCLIHLQAQNTHYRHTVFLTERRAEMFPGYSDNGIVIANIDDVTNRFEALVGTCGKRAEPQLVPAEPQSADALQDLDALRLAISQFKASRLEELELGGAATLTLTTAS</sequence>
<comment type="caution">
    <text evidence="6">The sequence shown here is derived from an EMBL/GenBank/DDBJ whole genome shotgun (WGS) entry which is preliminary data.</text>
</comment>
<dbReference type="OrthoDB" id="5960959at2759"/>
<feature type="domain" description="TASOR PIN" evidence="5">
    <location>
        <begin position="775"/>
        <end position="915"/>
    </location>
</feature>
<evidence type="ECO:0000256" key="1">
    <source>
        <dbReference type="ARBA" id="ARBA00008058"/>
    </source>
</evidence>
<dbReference type="GO" id="GO:0005654">
    <property type="term" value="C:nucleoplasm"/>
    <property type="evidence" value="ECO:0007669"/>
    <property type="project" value="TreeGrafter"/>
</dbReference>
<evidence type="ECO:0000256" key="2">
    <source>
        <dbReference type="SAM" id="MobiDB-lite"/>
    </source>
</evidence>
<dbReference type="Pfam" id="PF23314">
    <property type="entry name" value="TASOR_alpha-beta"/>
    <property type="match status" value="1"/>
</dbReference>
<evidence type="ECO:0000259" key="5">
    <source>
        <dbReference type="Pfam" id="PF24630"/>
    </source>
</evidence>
<protein>
    <submittedName>
        <fullName evidence="6">Uncharacterized protein</fullName>
    </submittedName>
</protein>
<dbReference type="GO" id="GO:0097355">
    <property type="term" value="P:protein localization to heterochromatin"/>
    <property type="evidence" value="ECO:0007669"/>
    <property type="project" value="TreeGrafter"/>
</dbReference>
<dbReference type="InterPro" id="IPR056243">
    <property type="entry name" value="TASOR_ab_dom"/>
</dbReference>
<keyword evidence="7" id="KW-1185">Reference proteome</keyword>
<organism evidence="6 7">
    <name type="scientific">Conger conger</name>
    <name type="common">Conger eel</name>
    <name type="synonym">Muraena conger</name>
    <dbReference type="NCBI Taxonomy" id="82655"/>
    <lineage>
        <taxon>Eukaryota</taxon>
        <taxon>Metazoa</taxon>
        <taxon>Chordata</taxon>
        <taxon>Craniata</taxon>
        <taxon>Vertebrata</taxon>
        <taxon>Euteleostomi</taxon>
        <taxon>Actinopterygii</taxon>
        <taxon>Neopterygii</taxon>
        <taxon>Teleostei</taxon>
        <taxon>Anguilliformes</taxon>
        <taxon>Congridae</taxon>
        <taxon>Conger</taxon>
    </lineage>
</organism>
<evidence type="ECO:0000259" key="3">
    <source>
        <dbReference type="Pfam" id="PF12509"/>
    </source>
</evidence>
<dbReference type="PANTHER" id="PTHR16207">
    <property type="entry name" value="SET DOMAIN-CONTAINING PROTEIN"/>
    <property type="match status" value="1"/>
</dbReference>
<dbReference type="AlphaFoldDB" id="A0A9Q1HVP6"/>
<dbReference type="GO" id="GO:0045814">
    <property type="term" value="P:negative regulation of gene expression, epigenetic"/>
    <property type="evidence" value="ECO:0007669"/>
    <property type="project" value="InterPro"/>
</dbReference>
<dbReference type="Proteomes" id="UP001152803">
    <property type="component" value="Unassembled WGS sequence"/>
</dbReference>
<feature type="domain" description="TASOR pseudo-PARP" evidence="3">
    <location>
        <begin position="104"/>
        <end position="248"/>
    </location>
</feature>
<dbReference type="GO" id="GO:0000792">
    <property type="term" value="C:heterochromatin"/>
    <property type="evidence" value="ECO:0007669"/>
    <property type="project" value="TreeGrafter"/>
</dbReference>
<dbReference type="GO" id="GO:0003682">
    <property type="term" value="F:chromatin binding"/>
    <property type="evidence" value="ECO:0007669"/>
    <property type="project" value="TreeGrafter"/>
</dbReference>
<dbReference type="InterPro" id="IPR022188">
    <property type="entry name" value="TASOR_DUF3715"/>
</dbReference>
<dbReference type="EMBL" id="JAFJMO010000010">
    <property type="protein sequence ID" value="KAJ8264798.1"/>
    <property type="molecule type" value="Genomic_DNA"/>
</dbReference>
<dbReference type="InterPro" id="IPR046432">
    <property type="entry name" value="TASOR"/>
</dbReference>
<dbReference type="InterPro" id="IPR056242">
    <property type="entry name" value="PIN_TASOR"/>
</dbReference>
<dbReference type="Pfam" id="PF12509">
    <property type="entry name" value="DUF3715"/>
    <property type="match status" value="1"/>
</dbReference>